<evidence type="ECO:0000313" key="3">
    <source>
        <dbReference type="Proteomes" id="UP000046373"/>
    </source>
</evidence>
<sequence>MAVPYTVIGTIVAKPETREELQAILSGFVEPTRAEEGCINYDFHVDAADPCVFMFYENWRSKDDLDRHLAMPHLKPLFGHLDDLVARPVDVRRFVMLSRMAT</sequence>
<protein>
    <recommendedName>
        <fullName evidence="1">ABM domain-containing protein</fullName>
    </recommendedName>
</protein>
<evidence type="ECO:0000313" key="2">
    <source>
        <dbReference type="EMBL" id="CDX35838.1"/>
    </source>
</evidence>
<organism evidence="2 3">
    <name type="scientific">Mesorhizobium plurifarium</name>
    <dbReference type="NCBI Taxonomy" id="69974"/>
    <lineage>
        <taxon>Bacteria</taxon>
        <taxon>Pseudomonadati</taxon>
        <taxon>Pseudomonadota</taxon>
        <taxon>Alphaproteobacteria</taxon>
        <taxon>Hyphomicrobiales</taxon>
        <taxon>Phyllobacteriaceae</taxon>
        <taxon>Mesorhizobium</taxon>
    </lineage>
</organism>
<dbReference type="EMBL" id="CCNB01000012">
    <property type="protein sequence ID" value="CDX35838.1"/>
    <property type="molecule type" value="Genomic_DNA"/>
</dbReference>
<dbReference type="PROSITE" id="PS51725">
    <property type="entry name" value="ABM"/>
    <property type="match status" value="1"/>
</dbReference>
<accession>A0A090F2G9</accession>
<dbReference type="AlphaFoldDB" id="A0A090F2G9"/>
<dbReference type="SUPFAM" id="SSF54909">
    <property type="entry name" value="Dimeric alpha+beta barrel"/>
    <property type="match status" value="1"/>
</dbReference>
<dbReference type="Pfam" id="PF03992">
    <property type="entry name" value="ABM"/>
    <property type="match status" value="1"/>
</dbReference>
<feature type="domain" description="ABM" evidence="1">
    <location>
        <begin position="5"/>
        <end position="94"/>
    </location>
</feature>
<dbReference type="InterPro" id="IPR007138">
    <property type="entry name" value="ABM_dom"/>
</dbReference>
<evidence type="ECO:0000259" key="1">
    <source>
        <dbReference type="PROSITE" id="PS51725"/>
    </source>
</evidence>
<reference evidence="2 3" key="1">
    <citation type="submission" date="2014-08" db="EMBL/GenBank/DDBJ databases">
        <authorList>
            <person name="Moulin Lionel"/>
        </authorList>
    </citation>
    <scope>NUCLEOTIDE SEQUENCE [LARGE SCALE GENOMIC DNA]</scope>
</reference>
<dbReference type="Gene3D" id="3.30.70.100">
    <property type="match status" value="1"/>
</dbReference>
<dbReference type="GeneID" id="31890505"/>
<gene>
    <name evidence="2" type="ORF">MPLDJ20_20341</name>
</gene>
<dbReference type="GO" id="GO:0003824">
    <property type="term" value="F:catalytic activity"/>
    <property type="evidence" value="ECO:0007669"/>
    <property type="project" value="TreeGrafter"/>
</dbReference>
<dbReference type="PANTHER" id="PTHR33336">
    <property type="entry name" value="QUINOL MONOOXYGENASE YGIN-RELATED"/>
    <property type="match status" value="1"/>
</dbReference>
<proteinExistence type="predicted"/>
<dbReference type="PANTHER" id="PTHR33336:SF3">
    <property type="entry name" value="ABM DOMAIN-CONTAINING PROTEIN"/>
    <property type="match status" value="1"/>
</dbReference>
<dbReference type="InterPro" id="IPR050744">
    <property type="entry name" value="AI-2_Isomerase_LsrG"/>
</dbReference>
<dbReference type="Proteomes" id="UP000046373">
    <property type="component" value="Unassembled WGS sequence"/>
</dbReference>
<name>A0A090F2G9_MESPL</name>
<dbReference type="InterPro" id="IPR011008">
    <property type="entry name" value="Dimeric_a/b-barrel"/>
</dbReference>